<keyword evidence="6" id="KW-0963">Cytoplasm</keyword>
<dbReference type="InterPro" id="IPR014020">
    <property type="entry name" value="Tensin_C2-dom"/>
</dbReference>
<dbReference type="InterPro" id="IPR003595">
    <property type="entry name" value="Tyr_Pase_cat"/>
</dbReference>
<feature type="domain" description="Tyrosine specific protein phosphatases" evidence="20">
    <location>
        <begin position="71"/>
        <end position="140"/>
    </location>
</feature>
<comment type="catalytic activity">
    <reaction evidence="12">
        <text>1D-myo-inositol 1,3,4,5-tetrakisphosphate + H2O = 1D-myo-inositol 1,4,5-trisphosphate + phosphate</text>
        <dbReference type="Rhea" id="RHEA:77155"/>
        <dbReference type="ChEBI" id="CHEBI:15377"/>
        <dbReference type="ChEBI" id="CHEBI:43474"/>
        <dbReference type="ChEBI" id="CHEBI:57895"/>
        <dbReference type="ChEBI" id="CHEBI:203600"/>
    </reaction>
    <physiologicalReaction direction="left-to-right" evidence="12">
        <dbReference type="Rhea" id="RHEA:77156"/>
    </physiologicalReaction>
</comment>
<comment type="catalytic activity">
    <reaction evidence="9">
        <text>1,2-dihexadecanoyl-sn-glycero-3-phospho-(1D-myo-inositol-3,4,5-trisphosphate) + H2O = 1,2-dihexadecanoyl-sn-glycero-3-phospho-(1D-myo-inositol-4,5-bisphosphate) + phosphate</text>
        <dbReference type="Rhea" id="RHEA:43560"/>
        <dbReference type="ChEBI" id="CHEBI:15377"/>
        <dbReference type="ChEBI" id="CHEBI:43474"/>
        <dbReference type="ChEBI" id="CHEBI:83420"/>
        <dbReference type="ChEBI" id="CHEBI:83423"/>
    </reaction>
    <physiologicalReaction direction="left-to-right" evidence="9">
        <dbReference type="Rhea" id="RHEA:43561"/>
    </physiologicalReaction>
</comment>
<dbReference type="GO" id="GO:0043491">
    <property type="term" value="P:phosphatidylinositol 3-kinase/protein kinase B signal transduction"/>
    <property type="evidence" value="ECO:0007669"/>
    <property type="project" value="TreeGrafter"/>
</dbReference>
<reference evidence="23 24" key="1">
    <citation type="submission" date="2020-08" db="EMBL/GenBank/DDBJ databases">
        <authorList>
            <person name="Hejnol A."/>
        </authorList>
    </citation>
    <scope>NUCLEOTIDE SEQUENCE [LARGE SCALE GENOMIC DNA]</scope>
</reference>
<evidence type="ECO:0000256" key="16">
    <source>
        <dbReference type="ARBA" id="ARBA00047986"/>
    </source>
</evidence>
<dbReference type="EC" id="3.1.3.67" evidence="4"/>
<keyword evidence="24" id="KW-1185">Reference proteome</keyword>
<dbReference type="GO" id="GO:0004725">
    <property type="term" value="F:protein tyrosine phosphatase activity"/>
    <property type="evidence" value="ECO:0007669"/>
    <property type="project" value="UniProtKB-EC"/>
</dbReference>
<dbReference type="Gene3D" id="2.60.40.1110">
    <property type="match status" value="1"/>
</dbReference>
<evidence type="ECO:0000259" key="20">
    <source>
        <dbReference type="PROSITE" id="PS50056"/>
    </source>
</evidence>
<evidence type="ECO:0000259" key="21">
    <source>
        <dbReference type="PROSITE" id="PS51181"/>
    </source>
</evidence>
<dbReference type="GO" id="GO:0048870">
    <property type="term" value="P:cell motility"/>
    <property type="evidence" value="ECO:0007669"/>
    <property type="project" value="TreeGrafter"/>
</dbReference>
<comment type="catalytic activity">
    <reaction evidence="10">
        <text>1,2-dioctanoyl-sn-glycero-3-phospho-(1D-myo-inositol-3,4,5-trisphosphate) + H2O = 1,2-dioctanoyl-sn-glycero-3-phospho-(1D-myo-inositol-4,5-bisphosphate) + phosphate</text>
        <dbReference type="Rhea" id="RHEA:43552"/>
        <dbReference type="ChEBI" id="CHEBI:15377"/>
        <dbReference type="ChEBI" id="CHEBI:43474"/>
        <dbReference type="ChEBI" id="CHEBI:83416"/>
        <dbReference type="ChEBI" id="CHEBI:83419"/>
    </reaction>
    <physiologicalReaction direction="left-to-right" evidence="10">
        <dbReference type="Rhea" id="RHEA:43553"/>
    </physiologicalReaction>
</comment>
<evidence type="ECO:0000256" key="2">
    <source>
        <dbReference type="ARBA" id="ARBA00004496"/>
    </source>
</evidence>
<evidence type="ECO:0000256" key="17">
    <source>
        <dbReference type="ARBA" id="ARBA00048832"/>
    </source>
</evidence>
<evidence type="ECO:0000256" key="19">
    <source>
        <dbReference type="SAM" id="MobiDB-lite"/>
    </source>
</evidence>
<evidence type="ECO:0000256" key="18">
    <source>
        <dbReference type="ARBA" id="ARBA00051341"/>
    </source>
</evidence>
<dbReference type="OrthoDB" id="16692at2759"/>
<dbReference type="AlphaFoldDB" id="A0A7I8W8G4"/>
<feature type="domain" description="Phosphatase tensin-type" evidence="21">
    <location>
        <begin position="1"/>
        <end position="166"/>
    </location>
</feature>
<dbReference type="Pfam" id="PF22785">
    <property type="entry name" value="Tc-R-P"/>
    <property type="match status" value="1"/>
</dbReference>
<evidence type="ECO:0000256" key="14">
    <source>
        <dbReference type="ARBA" id="ARBA00043762"/>
    </source>
</evidence>
<comment type="catalytic activity">
    <reaction evidence="14">
        <text>1D-myo-inositol 1,3,4,5,6-pentakisphosphate + H2O = 1D-myo-inositol 1,4,5,6-tetrakisphosphate + phosphate</text>
        <dbReference type="Rhea" id="RHEA:77143"/>
        <dbReference type="ChEBI" id="CHEBI:15377"/>
        <dbReference type="ChEBI" id="CHEBI:43474"/>
        <dbReference type="ChEBI" id="CHEBI:57627"/>
        <dbReference type="ChEBI" id="CHEBI:57733"/>
    </reaction>
    <physiologicalReaction direction="left-to-right" evidence="14">
        <dbReference type="Rhea" id="RHEA:77144"/>
    </physiologicalReaction>
</comment>
<evidence type="ECO:0000256" key="11">
    <source>
        <dbReference type="ARBA" id="ARBA00034338"/>
    </source>
</evidence>
<dbReference type="GO" id="GO:0051896">
    <property type="term" value="P:regulation of phosphatidylinositol 3-kinase/protein kinase B signal transduction"/>
    <property type="evidence" value="ECO:0007669"/>
    <property type="project" value="TreeGrafter"/>
</dbReference>
<comment type="similarity">
    <text evidence="3">Belongs to the PTEN phosphatase protein family.</text>
</comment>
<dbReference type="PANTHER" id="PTHR12305">
    <property type="entry name" value="PHOSPHATASE WITH HOMOLOGY TO TENSIN"/>
    <property type="match status" value="1"/>
</dbReference>
<feature type="domain" description="C2 tensin-type" evidence="22">
    <location>
        <begin position="184"/>
        <end position="369"/>
    </location>
</feature>
<evidence type="ECO:0000256" key="6">
    <source>
        <dbReference type="ARBA" id="ARBA00022490"/>
    </source>
</evidence>
<dbReference type="GO" id="GO:0005829">
    <property type="term" value="C:cytosol"/>
    <property type="evidence" value="ECO:0007669"/>
    <property type="project" value="TreeGrafter"/>
</dbReference>
<dbReference type="PROSITE" id="PS00383">
    <property type="entry name" value="TYR_PHOSPHATASE_1"/>
    <property type="match status" value="1"/>
</dbReference>
<dbReference type="EC" id="3.1.3.16" evidence="5"/>
<proteinExistence type="inferred from homology"/>
<evidence type="ECO:0000256" key="7">
    <source>
        <dbReference type="ARBA" id="ARBA00022801"/>
    </source>
</evidence>
<dbReference type="GO" id="GO:0005634">
    <property type="term" value="C:nucleus"/>
    <property type="evidence" value="ECO:0007669"/>
    <property type="project" value="TreeGrafter"/>
</dbReference>
<evidence type="ECO:0000256" key="9">
    <source>
        <dbReference type="ARBA" id="ARBA00034256"/>
    </source>
</evidence>
<dbReference type="PANTHER" id="PTHR12305:SF81">
    <property type="entry name" value="PHOSPHATIDYLINOSITOL 3,4,5-TRISPHOSPHATE 3-PHOSPHATASE AND DUAL-SPECIFICITY PROTEIN PHOSPHATASE PTEN"/>
    <property type="match status" value="1"/>
</dbReference>
<dbReference type="SMART" id="SM01326">
    <property type="entry name" value="PTEN_C2"/>
    <property type="match status" value="1"/>
</dbReference>
<evidence type="ECO:0000256" key="3">
    <source>
        <dbReference type="ARBA" id="ARBA00007881"/>
    </source>
</evidence>
<dbReference type="Pfam" id="PF10409">
    <property type="entry name" value="PTEN_C2"/>
    <property type="match status" value="1"/>
</dbReference>
<dbReference type="Gene3D" id="3.90.190.10">
    <property type="entry name" value="Protein tyrosine phosphatase superfamily"/>
    <property type="match status" value="1"/>
</dbReference>
<evidence type="ECO:0000256" key="8">
    <source>
        <dbReference type="ARBA" id="ARBA00023273"/>
    </source>
</evidence>
<dbReference type="InterPro" id="IPR051281">
    <property type="entry name" value="Dual-spec_lipid-protein_phosph"/>
</dbReference>
<comment type="catalytic activity">
    <reaction evidence="13">
        <text>a 1,2-diacyl-sn-glycero-3-phospho-(1D-myo-inositol-3,4,5-trisphosphate) + H2O = a 1,2-diacyl-sn-glycero-3-phospho-(1D-myo-inositol-4,5-bisphosphate) + phosphate</text>
        <dbReference type="Rhea" id="RHEA:25017"/>
        <dbReference type="ChEBI" id="CHEBI:15377"/>
        <dbReference type="ChEBI" id="CHEBI:43474"/>
        <dbReference type="ChEBI" id="CHEBI:57836"/>
        <dbReference type="ChEBI" id="CHEBI:58456"/>
        <dbReference type="EC" id="3.1.3.67"/>
    </reaction>
    <physiologicalReaction direction="left-to-right" evidence="13">
        <dbReference type="Rhea" id="RHEA:25018"/>
    </physiologicalReaction>
</comment>
<accession>A0A7I8W8G4</accession>
<comment type="catalytic activity">
    <reaction evidence="16">
        <text>O-phospho-L-seryl-[protein] + H2O = L-seryl-[protein] + phosphate</text>
        <dbReference type="Rhea" id="RHEA:20629"/>
        <dbReference type="Rhea" id="RHEA-COMP:9863"/>
        <dbReference type="Rhea" id="RHEA-COMP:11604"/>
        <dbReference type="ChEBI" id="CHEBI:15377"/>
        <dbReference type="ChEBI" id="CHEBI:29999"/>
        <dbReference type="ChEBI" id="CHEBI:43474"/>
        <dbReference type="ChEBI" id="CHEBI:83421"/>
        <dbReference type="EC" id="3.1.3.16"/>
    </reaction>
    <physiologicalReaction direction="left-to-right" evidence="16">
        <dbReference type="Rhea" id="RHEA:20630"/>
    </physiologicalReaction>
</comment>
<comment type="catalytic activity">
    <reaction evidence="17">
        <text>O-phospho-L-threonyl-[protein] + H2O = L-threonyl-[protein] + phosphate</text>
        <dbReference type="Rhea" id="RHEA:47004"/>
        <dbReference type="Rhea" id="RHEA-COMP:11060"/>
        <dbReference type="Rhea" id="RHEA-COMP:11605"/>
        <dbReference type="ChEBI" id="CHEBI:15377"/>
        <dbReference type="ChEBI" id="CHEBI:30013"/>
        <dbReference type="ChEBI" id="CHEBI:43474"/>
        <dbReference type="ChEBI" id="CHEBI:61977"/>
        <dbReference type="EC" id="3.1.3.16"/>
    </reaction>
    <physiologicalReaction direction="left-to-right" evidence="17">
        <dbReference type="Rhea" id="RHEA:47005"/>
    </physiologicalReaction>
</comment>
<keyword evidence="7" id="KW-0378">Hydrolase</keyword>
<evidence type="ECO:0000256" key="15">
    <source>
        <dbReference type="ARBA" id="ARBA00044309"/>
    </source>
</evidence>
<gene>
    <name evidence="23" type="ORF">DGYR_LOCUS11375</name>
</gene>
<dbReference type="GO" id="GO:0050793">
    <property type="term" value="P:regulation of developmental process"/>
    <property type="evidence" value="ECO:0007669"/>
    <property type="project" value="UniProtKB-ARBA"/>
</dbReference>
<dbReference type="InterPro" id="IPR016130">
    <property type="entry name" value="Tyr_Pase_AS"/>
</dbReference>
<evidence type="ECO:0000256" key="12">
    <source>
        <dbReference type="ARBA" id="ARBA00043734"/>
    </source>
</evidence>
<dbReference type="Proteomes" id="UP000549394">
    <property type="component" value="Unassembled WGS sequence"/>
</dbReference>
<dbReference type="GO" id="GO:0042995">
    <property type="term" value="C:cell projection"/>
    <property type="evidence" value="ECO:0007669"/>
    <property type="project" value="UniProtKB-SubCell"/>
</dbReference>
<dbReference type="InterPro" id="IPR035892">
    <property type="entry name" value="C2_domain_sf"/>
</dbReference>
<evidence type="ECO:0000256" key="5">
    <source>
        <dbReference type="ARBA" id="ARBA00013081"/>
    </source>
</evidence>
<evidence type="ECO:0000313" key="23">
    <source>
        <dbReference type="EMBL" id="CAD5123731.1"/>
    </source>
</evidence>
<dbReference type="SMART" id="SM00404">
    <property type="entry name" value="PTPc_motif"/>
    <property type="match status" value="1"/>
</dbReference>
<keyword evidence="8" id="KW-0966">Cell projection</keyword>
<protein>
    <recommendedName>
        <fullName evidence="11">Phosphatidylinositol 3,4,5-trisphosphate 3-phosphatase and dual-specificity protein phosphatase PTEN</fullName>
        <ecNumber evidence="5">3.1.3.16</ecNumber>
        <ecNumber evidence="4">3.1.3.67</ecNumber>
    </recommendedName>
    <alternativeName>
        <fullName evidence="15">Inositol polyphosphate 3-phosphatase</fullName>
    </alternativeName>
</protein>
<dbReference type="SUPFAM" id="SSF49562">
    <property type="entry name" value="C2 domain (Calcium/lipid-binding domain, CaLB)"/>
    <property type="match status" value="1"/>
</dbReference>
<evidence type="ECO:0000256" key="4">
    <source>
        <dbReference type="ARBA" id="ARBA00013015"/>
    </source>
</evidence>
<dbReference type="SUPFAM" id="SSF52799">
    <property type="entry name" value="(Phosphotyrosine protein) phosphatases II"/>
    <property type="match status" value="1"/>
</dbReference>
<dbReference type="InterPro" id="IPR029021">
    <property type="entry name" value="Prot-tyrosine_phosphatase-like"/>
</dbReference>
<dbReference type="GO" id="GO:0046856">
    <property type="term" value="P:phosphatidylinositol dephosphorylation"/>
    <property type="evidence" value="ECO:0007669"/>
    <property type="project" value="TreeGrafter"/>
</dbReference>
<dbReference type="EMBL" id="CAJFCJ010000019">
    <property type="protein sequence ID" value="CAD5123731.1"/>
    <property type="molecule type" value="Genomic_DNA"/>
</dbReference>
<dbReference type="InterPro" id="IPR000387">
    <property type="entry name" value="Tyr_Pase_dom"/>
</dbReference>
<evidence type="ECO:0000256" key="13">
    <source>
        <dbReference type="ARBA" id="ARBA00043760"/>
    </source>
</evidence>
<name>A0A7I8W8G4_9ANNE</name>
<comment type="caution">
    <text evidence="23">The sequence shown here is derived from an EMBL/GenBank/DDBJ whole genome shotgun (WGS) entry which is preliminary data.</text>
</comment>
<dbReference type="GO" id="GO:0016314">
    <property type="term" value="F:phosphatidylinositol-3,4,5-trisphosphate 3-phosphatase activity"/>
    <property type="evidence" value="ECO:0007669"/>
    <property type="project" value="UniProtKB-EC"/>
</dbReference>
<feature type="region of interest" description="Disordered" evidence="19">
    <location>
        <begin position="373"/>
        <end position="402"/>
    </location>
</feature>
<comment type="catalytic activity">
    <reaction evidence="18">
        <text>O-phospho-L-tyrosyl-[protein] + H2O = L-tyrosyl-[protein] + phosphate</text>
        <dbReference type="Rhea" id="RHEA:10684"/>
        <dbReference type="Rhea" id="RHEA-COMP:10136"/>
        <dbReference type="Rhea" id="RHEA-COMP:20101"/>
        <dbReference type="ChEBI" id="CHEBI:15377"/>
        <dbReference type="ChEBI" id="CHEBI:43474"/>
        <dbReference type="ChEBI" id="CHEBI:46858"/>
        <dbReference type="ChEBI" id="CHEBI:61978"/>
        <dbReference type="EC" id="3.1.3.48"/>
    </reaction>
    <physiologicalReaction direction="left-to-right" evidence="18">
        <dbReference type="Rhea" id="RHEA:10685"/>
    </physiologicalReaction>
</comment>
<sequence length="402" mass="46571">MGYPATKVEGLYRNPMDEVSRFLNSKHKDKYKVYNLCSESRRQYCESNFENRVENKYRFNDHNPPPFKIIEEFCADVSSWLNDDEERIVAVHCKAGKGRTGTMICCYLLYKMYEMLLKDIDGDLEGIDAQKAMKEYDEARTEDKKGVTIPSQRRYITYFSQYLRNHLYSIRQLSLVNSTYKYEKIIYHLKAIRFNAIPNCGKVTQAGGAFVPQIAVKRVSESSPDQFIGIVEKFPDSNVKRTDCGVYLTFNKEILVHDDVLIEVVNKTSFGKEKLFHFWFNTFFVGQETCAVSDRFNSSIEEERNGISTPKRTFTDPHNKHKCSACECDSTEKYPFLDIPLSELDRAYKDIQHKIYPAYFKVRLFLEKCNTNSSDHQPDRASAAQIEEVTDDTATASDLSDD</sequence>
<dbReference type="PROSITE" id="PS51181">
    <property type="entry name" value="PPASE_TENSIN"/>
    <property type="match status" value="1"/>
</dbReference>
<dbReference type="GO" id="GO:0005886">
    <property type="term" value="C:plasma membrane"/>
    <property type="evidence" value="ECO:0007669"/>
    <property type="project" value="TreeGrafter"/>
</dbReference>
<evidence type="ECO:0000259" key="22">
    <source>
        <dbReference type="PROSITE" id="PS51182"/>
    </source>
</evidence>
<comment type="subcellular location">
    <subcellularLocation>
        <location evidence="1">Cell projection</location>
    </subcellularLocation>
    <subcellularLocation>
        <location evidence="2">Cytoplasm</location>
    </subcellularLocation>
</comment>
<dbReference type="GO" id="GO:0004722">
    <property type="term" value="F:protein serine/threonine phosphatase activity"/>
    <property type="evidence" value="ECO:0007669"/>
    <property type="project" value="UniProtKB-EC"/>
</dbReference>
<feature type="compositionally biased region" description="Low complexity" evidence="19">
    <location>
        <begin position="392"/>
        <end position="402"/>
    </location>
</feature>
<evidence type="ECO:0000256" key="10">
    <source>
        <dbReference type="ARBA" id="ARBA00034268"/>
    </source>
</evidence>
<evidence type="ECO:0000256" key="1">
    <source>
        <dbReference type="ARBA" id="ARBA00004316"/>
    </source>
</evidence>
<evidence type="ECO:0000313" key="24">
    <source>
        <dbReference type="Proteomes" id="UP000549394"/>
    </source>
</evidence>
<dbReference type="PROSITE" id="PS51182">
    <property type="entry name" value="C2_TENSIN"/>
    <property type="match status" value="1"/>
</dbReference>
<organism evidence="23 24">
    <name type="scientific">Dimorphilus gyrociliatus</name>
    <dbReference type="NCBI Taxonomy" id="2664684"/>
    <lineage>
        <taxon>Eukaryota</taxon>
        <taxon>Metazoa</taxon>
        <taxon>Spiralia</taxon>
        <taxon>Lophotrochozoa</taxon>
        <taxon>Annelida</taxon>
        <taxon>Polychaeta</taxon>
        <taxon>Polychaeta incertae sedis</taxon>
        <taxon>Dinophilidae</taxon>
        <taxon>Dimorphilus</taxon>
    </lineage>
</organism>
<dbReference type="InterPro" id="IPR029023">
    <property type="entry name" value="Tensin_phosphatase"/>
</dbReference>
<dbReference type="PROSITE" id="PS50056">
    <property type="entry name" value="TYR_PHOSPHATASE_2"/>
    <property type="match status" value="1"/>
</dbReference>